<feature type="transmembrane region" description="Helical" evidence="1">
    <location>
        <begin position="520"/>
        <end position="537"/>
    </location>
</feature>
<dbReference type="AlphaFoldDB" id="A0ABD4RHM7"/>
<feature type="transmembrane region" description="Helical" evidence="1">
    <location>
        <begin position="344"/>
        <end position="361"/>
    </location>
</feature>
<feature type="transmembrane region" description="Helical" evidence="1">
    <location>
        <begin position="381"/>
        <end position="399"/>
    </location>
</feature>
<feature type="transmembrane region" description="Helical" evidence="1">
    <location>
        <begin position="497"/>
        <end position="514"/>
    </location>
</feature>
<reference evidence="2 3" key="1">
    <citation type="submission" date="2021-08" db="EMBL/GenBank/DDBJ databases">
        <title>Genome sequence analysis of Clostridium chauvoei strains of European origin and evaluation of typing options for outbreak investigations.</title>
        <authorList>
            <person name="Abdel-Glil M."/>
            <person name="Thomas P."/>
            <person name="Seyboldt C."/>
        </authorList>
    </citation>
    <scope>NUCLEOTIDE SEQUENCE [LARGE SCALE GENOMIC DNA]</scope>
    <source>
        <strain evidence="2 3">S0260-09</strain>
    </source>
</reference>
<proteinExistence type="predicted"/>
<dbReference type="GeneID" id="66302114"/>
<dbReference type="Proteomes" id="UP000775179">
    <property type="component" value="Unassembled WGS sequence"/>
</dbReference>
<keyword evidence="1" id="KW-0812">Transmembrane</keyword>
<sequence>MKEFKVFKILDRLKGMYTNLGVDYDVMKLILKTKLTMDRRKTSTVFNGNYKKNTTSENANKAMIMYVIMGFIMMLFIVVKMNIMYQMCVYFFMFMFFVLTIFISDYASILLDVRDSNIISTKGVSSKTINAAKITHIIVYLVTLTLAMGGFGLIVSLRYGILFFLVFLINLILIDLLMIMITALAYFLVLKFFDGEKLKDIINFVQIVLSISMVLMSQVLPRMFSFVDVEVIYNPKLWHYFIAPMWFAAPLEMIVEKRSDSSLIIMTILSLIIPIITICIYSKLTPAFEEYLQKLNNNNYKINKEKFSLYKTIGKIICKDKEERIFYNFTNNLISSEREYKLKVYPNVAMGLVYPFLFMIIDKSHNESFSAWIARLPESKTFLTIYLALMIIPTIIMMIKYSEKYRGAWIYEIVPIKNISSIFKGSIKAIYVKLILPSILILCIIFTCLYSFGVIKHLIAVILASIFMSIVCFAIGDKAIPFSLDFKPGENGGDISSFILTMFLMGIIAGVHFLATLIPIGIYIYIAILLIIDILLWKNSFNISKKSIMN</sequence>
<dbReference type="EMBL" id="JAIFTX010000012">
    <property type="protein sequence ID" value="MBX7290765.1"/>
    <property type="molecule type" value="Genomic_DNA"/>
</dbReference>
<dbReference type="KEGG" id="cchv:BTM20_09550"/>
<feature type="transmembrane region" description="Helical" evidence="1">
    <location>
        <begin position="161"/>
        <end position="189"/>
    </location>
</feature>
<evidence type="ECO:0000313" key="3">
    <source>
        <dbReference type="Proteomes" id="UP000775179"/>
    </source>
</evidence>
<comment type="caution">
    <text evidence="2">The sequence shown here is derived from an EMBL/GenBank/DDBJ whole genome shotgun (WGS) entry which is preliminary data.</text>
</comment>
<feature type="transmembrane region" description="Helical" evidence="1">
    <location>
        <begin position="263"/>
        <end position="284"/>
    </location>
</feature>
<feature type="transmembrane region" description="Helical" evidence="1">
    <location>
        <begin position="201"/>
        <end position="220"/>
    </location>
</feature>
<protein>
    <recommendedName>
        <fullName evidence="4">ABC transporter permease</fullName>
    </recommendedName>
</protein>
<gene>
    <name evidence="2" type="ORF">K4H94_06875</name>
</gene>
<evidence type="ECO:0000256" key="1">
    <source>
        <dbReference type="SAM" id="Phobius"/>
    </source>
</evidence>
<feature type="transmembrane region" description="Helical" evidence="1">
    <location>
        <begin position="134"/>
        <end position="155"/>
    </location>
</feature>
<feature type="transmembrane region" description="Helical" evidence="1">
    <location>
        <begin position="89"/>
        <end position="113"/>
    </location>
</feature>
<feature type="transmembrane region" description="Helical" evidence="1">
    <location>
        <begin position="430"/>
        <end position="452"/>
    </location>
</feature>
<keyword evidence="1" id="KW-1133">Transmembrane helix</keyword>
<feature type="transmembrane region" description="Helical" evidence="1">
    <location>
        <begin position="62"/>
        <end position="83"/>
    </location>
</feature>
<keyword evidence="1" id="KW-0472">Membrane</keyword>
<feature type="transmembrane region" description="Helical" evidence="1">
    <location>
        <begin position="458"/>
        <end position="476"/>
    </location>
</feature>
<accession>A0ABD4RHM7</accession>
<organism evidence="2 3">
    <name type="scientific">Clostridium chauvoei</name>
    <dbReference type="NCBI Taxonomy" id="46867"/>
    <lineage>
        <taxon>Bacteria</taxon>
        <taxon>Bacillati</taxon>
        <taxon>Bacillota</taxon>
        <taxon>Clostridia</taxon>
        <taxon>Eubacteriales</taxon>
        <taxon>Clostridiaceae</taxon>
        <taxon>Clostridium</taxon>
    </lineage>
</organism>
<name>A0ABD4RHM7_9CLOT</name>
<evidence type="ECO:0000313" key="2">
    <source>
        <dbReference type="EMBL" id="MBX7290765.1"/>
    </source>
</evidence>
<evidence type="ECO:0008006" key="4">
    <source>
        <dbReference type="Google" id="ProtNLM"/>
    </source>
</evidence>
<dbReference type="RefSeq" id="WP_021876107.1">
    <property type="nucleotide sequence ID" value="NZ_CP018624.1"/>
</dbReference>